<dbReference type="Proteomes" id="UP001501725">
    <property type="component" value="Unassembled WGS sequence"/>
</dbReference>
<dbReference type="PANTHER" id="PTHR12677:SF55">
    <property type="entry name" value="UNDECAPRENYL PHOSPHATE TRANSPORTER SAOUHSC_00901-RELATED"/>
    <property type="match status" value="1"/>
</dbReference>
<keyword evidence="9" id="KW-1185">Reference proteome</keyword>
<evidence type="ECO:0000256" key="5">
    <source>
        <dbReference type="ARBA" id="ARBA00023136"/>
    </source>
</evidence>
<comment type="similarity">
    <text evidence="6">Belongs to the TVP38/TMEM64 family.</text>
</comment>
<evidence type="ECO:0000259" key="7">
    <source>
        <dbReference type="Pfam" id="PF09335"/>
    </source>
</evidence>
<protein>
    <recommendedName>
        <fullName evidence="6">TVP38/TMEM64 family membrane protein</fullName>
    </recommendedName>
</protein>
<gene>
    <name evidence="8" type="ORF">GCM10023184_47590</name>
</gene>
<evidence type="ECO:0000256" key="1">
    <source>
        <dbReference type="ARBA" id="ARBA00004651"/>
    </source>
</evidence>
<keyword evidence="2 6" id="KW-1003">Cell membrane</keyword>
<feature type="domain" description="VTT" evidence="7">
    <location>
        <begin position="33"/>
        <end position="148"/>
    </location>
</feature>
<dbReference type="Pfam" id="PF09335">
    <property type="entry name" value="VTT_dom"/>
    <property type="match status" value="1"/>
</dbReference>
<evidence type="ECO:0000256" key="6">
    <source>
        <dbReference type="RuleBase" id="RU366058"/>
    </source>
</evidence>
<proteinExistence type="inferred from homology"/>
<keyword evidence="4 6" id="KW-1133">Transmembrane helix</keyword>
<reference evidence="9" key="1">
    <citation type="journal article" date="2019" name="Int. J. Syst. Evol. Microbiol.">
        <title>The Global Catalogue of Microorganisms (GCM) 10K type strain sequencing project: providing services to taxonomists for standard genome sequencing and annotation.</title>
        <authorList>
            <consortium name="The Broad Institute Genomics Platform"/>
            <consortium name="The Broad Institute Genome Sequencing Center for Infectious Disease"/>
            <person name="Wu L."/>
            <person name="Ma J."/>
        </authorList>
    </citation>
    <scope>NUCLEOTIDE SEQUENCE [LARGE SCALE GENOMIC DNA]</scope>
    <source>
        <strain evidence="9">JCM 17919</strain>
    </source>
</reference>
<sequence length="182" mass="19321">MKETLIDLFGQYPQAALVLSLLASVLVAVLGLLPSVFITAANILFFGFWKGTAISFAGEALGAVVSFWLYRKGFRKGAAPAFARYPKAQRLLDAQGREAFGLVLSLRLLPFVPSGLVTFAAAIGRVSAGTFVLASSLGKAPALLLEAWSVQKVTEGSIAGKIILAVVAVVILYLLLRKKPRS</sequence>
<feature type="transmembrane region" description="Helical" evidence="6">
    <location>
        <begin position="158"/>
        <end position="176"/>
    </location>
</feature>
<dbReference type="EMBL" id="BAABGY010000030">
    <property type="protein sequence ID" value="GAA4345659.1"/>
    <property type="molecule type" value="Genomic_DNA"/>
</dbReference>
<feature type="transmembrane region" description="Helical" evidence="6">
    <location>
        <begin position="52"/>
        <end position="70"/>
    </location>
</feature>
<evidence type="ECO:0000313" key="8">
    <source>
        <dbReference type="EMBL" id="GAA4345659.1"/>
    </source>
</evidence>
<keyword evidence="3 6" id="KW-0812">Transmembrane</keyword>
<name>A0ABP8HW22_9BACT</name>
<evidence type="ECO:0000256" key="2">
    <source>
        <dbReference type="ARBA" id="ARBA00022475"/>
    </source>
</evidence>
<organism evidence="8 9">
    <name type="scientific">Flaviaesturariibacter amylovorans</name>
    <dbReference type="NCBI Taxonomy" id="1084520"/>
    <lineage>
        <taxon>Bacteria</taxon>
        <taxon>Pseudomonadati</taxon>
        <taxon>Bacteroidota</taxon>
        <taxon>Chitinophagia</taxon>
        <taxon>Chitinophagales</taxon>
        <taxon>Chitinophagaceae</taxon>
        <taxon>Flaviaestuariibacter</taxon>
    </lineage>
</organism>
<dbReference type="RefSeq" id="WP_345258592.1">
    <property type="nucleotide sequence ID" value="NZ_BAABGY010000030.1"/>
</dbReference>
<evidence type="ECO:0000313" key="9">
    <source>
        <dbReference type="Proteomes" id="UP001501725"/>
    </source>
</evidence>
<comment type="subcellular location">
    <subcellularLocation>
        <location evidence="1 6">Cell membrane</location>
        <topology evidence="1 6">Multi-pass membrane protein</topology>
    </subcellularLocation>
</comment>
<feature type="transmembrane region" description="Helical" evidence="6">
    <location>
        <begin position="21"/>
        <end position="46"/>
    </location>
</feature>
<comment type="caution">
    <text evidence="8">The sequence shown here is derived from an EMBL/GenBank/DDBJ whole genome shotgun (WGS) entry which is preliminary data.</text>
</comment>
<evidence type="ECO:0000256" key="4">
    <source>
        <dbReference type="ARBA" id="ARBA00022989"/>
    </source>
</evidence>
<dbReference type="InterPro" id="IPR032816">
    <property type="entry name" value="VTT_dom"/>
</dbReference>
<accession>A0ABP8HW22</accession>
<evidence type="ECO:0000256" key="3">
    <source>
        <dbReference type="ARBA" id="ARBA00022692"/>
    </source>
</evidence>
<keyword evidence="5 6" id="KW-0472">Membrane</keyword>
<dbReference type="InterPro" id="IPR015414">
    <property type="entry name" value="TMEM64"/>
</dbReference>
<comment type="caution">
    <text evidence="6">Lacks conserved residue(s) required for the propagation of feature annotation.</text>
</comment>
<dbReference type="PANTHER" id="PTHR12677">
    <property type="entry name" value="GOLGI APPARATUS MEMBRANE PROTEIN TVP38-RELATED"/>
    <property type="match status" value="1"/>
</dbReference>